<accession>A0A653EA23</accession>
<gene>
    <name evidence="2" type="ORF">PMYSY11_3927</name>
</gene>
<dbReference type="AlphaFoldDB" id="A0A653EA23"/>
<name>A0A653EA23_9PSED</name>
<organism evidence="2">
    <name type="scientific">Pseudomonas marincola</name>
    <dbReference type="NCBI Taxonomy" id="437900"/>
    <lineage>
        <taxon>Bacteria</taxon>
        <taxon>Pseudomonadati</taxon>
        <taxon>Pseudomonadota</taxon>
        <taxon>Gammaproteobacteria</taxon>
        <taxon>Pseudomonadales</taxon>
        <taxon>Pseudomonadaceae</taxon>
        <taxon>Pseudomonas</taxon>
    </lineage>
</organism>
<proteinExistence type="predicted"/>
<reference evidence="2" key="1">
    <citation type="submission" date="2019-02" db="EMBL/GenBank/DDBJ databases">
        <authorList>
            <consortium name="Genoscope - CEA"/>
            <person name="William W."/>
        </authorList>
    </citation>
    <scope>NUCLEOTIDE SEQUENCE [LARGE SCALE GENOMIC DNA]</scope>
    <source>
        <strain evidence="2">YSy11</strain>
    </source>
</reference>
<protein>
    <submittedName>
        <fullName evidence="2">Uncharacterized protein</fullName>
    </submittedName>
</protein>
<evidence type="ECO:0000313" key="2">
    <source>
        <dbReference type="EMBL" id="VEV98971.1"/>
    </source>
</evidence>
<keyword evidence="1" id="KW-1133">Transmembrane helix</keyword>
<evidence type="ECO:0000256" key="1">
    <source>
        <dbReference type="SAM" id="Phobius"/>
    </source>
</evidence>
<sequence>MIVWLSIRPNFPRPYESHNAVMCIFVLLACLFPTIGNLRLERLYKALYYLIRATVFWESDSNGKPQVNPKSQNPRVLLKSIINHTTKPF</sequence>
<feature type="transmembrane region" description="Helical" evidence="1">
    <location>
        <begin position="20"/>
        <end position="40"/>
    </location>
</feature>
<keyword evidence="1" id="KW-0472">Membrane</keyword>
<dbReference type="EMBL" id="LR215729">
    <property type="protein sequence ID" value="VEV98971.1"/>
    <property type="molecule type" value="Genomic_DNA"/>
</dbReference>
<keyword evidence="1" id="KW-0812">Transmembrane</keyword>